<dbReference type="EMBL" id="CM042059">
    <property type="protein sequence ID" value="KAI3681397.1"/>
    <property type="molecule type" value="Genomic_DNA"/>
</dbReference>
<gene>
    <name evidence="1" type="ORF">L6452_36192</name>
</gene>
<proteinExistence type="predicted"/>
<sequence length="416" mass="46477">MKSPNPSDNQSDPIVFCGSALLVVLIILVAHYSYETRLKFMAPTSQVLLKESSNVRTIILNRPKQLNALSLEMVSRLLELFHAYEEDPNVKLIIMKGEGRAFCAGGDVAAVVHDINKGSWKLGAKFFSIEFTLNYLMATYAKPQVSLLRGIVMGGGAGVSVHGRFRVATDNSVFAMPETELGLFPDVGASYYLSRLPGFFGEYVGLTCARLDGAEMLACGLATHFVPLEKLHLLEDALCKANTGDQKIICSIINEFSGAPKLKEKSQYFRLKTINRCFSQRTVEDIISAIEKEASKNMDDWISWTIKSLKKASPTSLKISLRSIREGRLQGVGQCLIREYRMVCTVMRGEFSRDFFEGCRALLLDKDKNPKWEPSKLELVSDHMVDQYFVALDDEDWEDLKLPARSNLPSHAIAKL</sequence>
<dbReference type="Proteomes" id="UP001055879">
    <property type="component" value="Linkage Group LG13"/>
</dbReference>
<organism evidence="1 2">
    <name type="scientific">Arctium lappa</name>
    <name type="common">Greater burdock</name>
    <name type="synonym">Lappa major</name>
    <dbReference type="NCBI Taxonomy" id="4217"/>
    <lineage>
        <taxon>Eukaryota</taxon>
        <taxon>Viridiplantae</taxon>
        <taxon>Streptophyta</taxon>
        <taxon>Embryophyta</taxon>
        <taxon>Tracheophyta</taxon>
        <taxon>Spermatophyta</taxon>
        <taxon>Magnoliopsida</taxon>
        <taxon>eudicotyledons</taxon>
        <taxon>Gunneridae</taxon>
        <taxon>Pentapetalae</taxon>
        <taxon>asterids</taxon>
        <taxon>campanulids</taxon>
        <taxon>Asterales</taxon>
        <taxon>Asteraceae</taxon>
        <taxon>Carduoideae</taxon>
        <taxon>Cardueae</taxon>
        <taxon>Arctiinae</taxon>
        <taxon>Arctium</taxon>
    </lineage>
</organism>
<accession>A0ACB8Y9Z7</accession>
<name>A0ACB8Y9Z7_ARCLA</name>
<evidence type="ECO:0000313" key="2">
    <source>
        <dbReference type="Proteomes" id="UP001055879"/>
    </source>
</evidence>
<keyword evidence="2" id="KW-1185">Reference proteome</keyword>
<protein>
    <submittedName>
        <fullName evidence="1">Uncharacterized protein</fullName>
    </submittedName>
</protein>
<reference evidence="1 2" key="2">
    <citation type="journal article" date="2022" name="Mol. Ecol. Resour.">
        <title>The genomes of chicory, endive, great burdock and yacon provide insights into Asteraceae paleo-polyploidization history and plant inulin production.</title>
        <authorList>
            <person name="Fan W."/>
            <person name="Wang S."/>
            <person name="Wang H."/>
            <person name="Wang A."/>
            <person name="Jiang F."/>
            <person name="Liu H."/>
            <person name="Zhao H."/>
            <person name="Xu D."/>
            <person name="Zhang Y."/>
        </authorList>
    </citation>
    <scope>NUCLEOTIDE SEQUENCE [LARGE SCALE GENOMIC DNA]</scope>
    <source>
        <strain evidence="2">cv. Niubang</strain>
    </source>
</reference>
<reference evidence="2" key="1">
    <citation type="journal article" date="2022" name="Mol. Ecol. Resour.">
        <title>The genomes of chicory, endive, great burdock and yacon provide insights into Asteraceae palaeo-polyploidization history and plant inulin production.</title>
        <authorList>
            <person name="Fan W."/>
            <person name="Wang S."/>
            <person name="Wang H."/>
            <person name="Wang A."/>
            <person name="Jiang F."/>
            <person name="Liu H."/>
            <person name="Zhao H."/>
            <person name="Xu D."/>
            <person name="Zhang Y."/>
        </authorList>
    </citation>
    <scope>NUCLEOTIDE SEQUENCE [LARGE SCALE GENOMIC DNA]</scope>
    <source>
        <strain evidence="2">cv. Niubang</strain>
    </source>
</reference>
<evidence type="ECO:0000313" key="1">
    <source>
        <dbReference type="EMBL" id="KAI3681397.1"/>
    </source>
</evidence>
<comment type="caution">
    <text evidence="1">The sequence shown here is derived from an EMBL/GenBank/DDBJ whole genome shotgun (WGS) entry which is preliminary data.</text>
</comment>